<evidence type="ECO:0000256" key="8">
    <source>
        <dbReference type="SAM" id="Phobius"/>
    </source>
</evidence>
<protein>
    <recommendedName>
        <fullName evidence="11">Biopolymer transporter ExbD</fullName>
    </recommendedName>
</protein>
<proteinExistence type="inferred from homology"/>
<dbReference type="EMBL" id="BAABRI010000017">
    <property type="protein sequence ID" value="GAA5483762.1"/>
    <property type="molecule type" value="Genomic_DNA"/>
</dbReference>
<name>A0ABP9UQP1_9BACT</name>
<feature type="transmembrane region" description="Helical" evidence="8">
    <location>
        <begin position="12"/>
        <end position="32"/>
    </location>
</feature>
<dbReference type="Pfam" id="PF02472">
    <property type="entry name" value="ExbD"/>
    <property type="match status" value="1"/>
</dbReference>
<evidence type="ECO:0008006" key="11">
    <source>
        <dbReference type="Google" id="ProtNLM"/>
    </source>
</evidence>
<comment type="similarity">
    <text evidence="2 7">Belongs to the ExbD/TolR family.</text>
</comment>
<evidence type="ECO:0000256" key="1">
    <source>
        <dbReference type="ARBA" id="ARBA00004162"/>
    </source>
</evidence>
<dbReference type="InterPro" id="IPR003400">
    <property type="entry name" value="ExbD"/>
</dbReference>
<keyword evidence="4 7" id="KW-0812">Transmembrane</keyword>
<keyword evidence="3" id="KW-1003">Cell membrane</keyword>
<keyword evidence="7" id="KW-0653">Protein transport</keyword>
<sequence length="139" mass="15418">MKLVSTLPDRVGFLHVVPVLDLLALLLIALLLGPSFLNQSGIQVEMPVSRYQLARTADARVITLTAGDPVVIWLGRDRVSEDELVSRLKEEREGSTTIPIAYLRSDQAIPAGEERRIAELVLGSDFRVYLLGRPKEGER</sequence>
<dbReference type="Proteomes" id="UP001476282">
    <property type="component" value="Unassembled WGS sequence"/>
</dbReference>
<evidence type="ECO:0000256" key="2">
    <source>
        <dbReference type="ARBA" id="ARBA00005811"/>
    </source>
</evidence>
<keyword evidence="5 8" id="KW-1133">Transmembrane helix</keyword>
<evidence type="ECO:0000256" key="5">
    <source>
        <dbReference type="ARBA" id="ARBA00022989"/>
    </source>
</evidence>
<keyword evidence="6 8" id="KW-0472">Membrane</keyword>
<gene>
    <name evidence="9" type="ORF">Hsar01_02996</name>
</gene>
<evidence type="ECO:0000256" key="6">
    <source>
        <dbReference type="ARBA" id="ARBA00023136"/>
    </source>
</evidence>
<organism evidence="9 10">
    <name type="scientific">Haloferula sargassicola</name>
    <dbReference type="NCBI Taxonomy" id="490096"/>
    <lineage>
        <taxon>Bacteria</taxon>
        <taxon>Pseudomonadati</taxon>
        <taxon>Verrucomicrobiota</taxon>
        <taxon>Verrucomicrobiia</taxon>
        <taxon>Verrucomicrobiales</taxon>
        <taxon>Verrucomicrobiaceae</taxon>
        <taxon>Haloferula</taxon>
    </lineage>
</organism>
<keyword evidence="7" id="KW-0813">Transport</keyword>
<evidence type="ECO:0000256" key="4">
    <source>
        <dbReference type="ARBA" id="ARBA00022692"/>
    </source>
</evidence>
<accession>A0ABP9UQP1</accession>
<evidence type="ECO:0000256" key="3">
    <source>
        <dbReference type="ARBA" id="ARBA00022475"/>
    </source>
</evidence>
<dbReference type="RefSeq" id="WP_353567868.1">
    <property type="nucleotide sequence ID" value="NZ_BAABRI010000017.1"/>
</dbReference>
<evidence type="ECO:0000313" key="10">
    <source>
        <dbReference type="Proteomes" id="UP001476282"/>
    </source>
</evidence>
<keyword evidence="10" id="KW-1185">Reference proteome</keyword>
<evidence type="ECO:0000313" key="9">
    <source>
        <dbReference type="EMBL" id="GAA5483762.1"/>
    </source>
</evidence>
<reference evidence="9 10" key="1">
    <citation type="submission" date="2024-02" db="EMBL/GenBank/DDBJ databases">
        <title>Haloferula sargassicola NBRC 104335.</title>
        <authorList>
            <person name="Ichikawa N."/>
            <person name="Katano-Makiyama Y."/>
            <person name="Hidaka K."/>
        </authorList>
    </citation>
    <scope>NUCLEOTIDE SEQUENCE [LARGE SCALE GENOMIC DNA]</scope>
    <source>
        <strain evidence="9 10">NBRC 104335</strain>
    </source>
</reference>
<comment type="caution">
    <text evidence="9">The sequence shown here is derived from an EMBL/GenBank/DDBJ whole genome shotgun (WGS) entry which is preliminary data.</text>
</comment>
<comment type="subcellular location">
    <subcellularLocation>
        <location evidence="1">Cell membrane</location>
        <topology evidence="1">Single-pass membrane protein</topology>
    </subcellularLocation>
    <subcellularLocation>
        <location evidence="7">Cell membrane</location>
        <topology evidence="7">Single-pass type II membrane protein</topology>
    </subcellularLocation>
</comment>
<evidence type="ECO:0000256" key="7">
    <source>
        <dbReference type="RuleBase" id="RU003879"/>
    </source>
</evidence>